<dbReference type="GO" id="GO:0005524">
    <property type="term" value="F:ATP binding"/>
    <property type="evidence" value="ECO:0007669"/>
    <property type="project" value="UniProtKB-KW"/>
</dbReference>
<dbReference type="Pfam" id="PF13193">
    <property type="entry name" value="AMP-binding_C"/>
    <property type="match status" value="1"/>
</dbReference>
<dbReference type="GO" id="GO:0006085">
    <property type="term" value="P:acetyl-CoA biosynthetic process"/>
    <property type="evidence" value="ECO:0007669"/>
    <property type="project" value="TreeGrafter"/>
</dbReference>
<name>A0A2V0PL58_9CHLO</name>
<dbReference type="EMBL" id="BDRX01000134">
    <property type="protein sequence ID" value="GBF98763.1"/>
    <property type="molecule type" value="Genomic_DNA"/>
</dbReference>
<dbReference type="GO" id="GO:0003987">
    <property type="term" value="F:acetate-CoA ligase activity"/>
    <property type="evidence" value="ECO:0007669"/>
    <property type="project" value="UniProtKB-EC"/>
</dbReference>
<dbReference type="AlphaFoldDB" id="A0A2V0PL58"/>
<feature type="domain" description="AMP-dependent synthetase/ligase" evidence="5">
    <location>
        <begin position="1"/>
        <end position="192"/>
    </location>
</feature>
<comment type="caution">
    <text evidence="7">The sequence shown here is derived from an EMBL/GenBank/DDBJ whole genome shotgun (WGS) entry which is preliminary data.</text>
</comment>
<evidence type="ECO:0000259" key="6">
    <source>
        <dbReference type="Pfam" id="PF13193"/>
    </source>
</evidence>
<dbReference type="Gene3D" id="3.30.300.30">
    <property type="match status" value="1"/>
</dbReference>
<gene>
    <name evidence="7" type="ORF">Rsub_11169</name>
</gene>
<dbReference type="PANTHER" id="PTHR24095">
    <property type="entry name" value="ACETYL-COENZYME A SYNTHETASE"/>
    <property type="match status" value="1"/>
</dbReference>
<accession>A0A2V0PL58</accession>
<keyword evidence="2" id="KW-0436">Ligase</keyword>
<keyword evidence="4" id="KW-0067">ATP-binding</keyword>
<dbReference type="EC" id="6.2.1.1" evidence="1"/>
<dbReference type="InParanoid" id="A0A2V0PL58"/>
<evidence type="ECO:0000313" key="8">
    <source>
        <dbReference type="Proteomes" id="UP000247498"/>
    </source>
</evidence>
<evidence type="ECO:0000256" key="3">
    <source>
        <dbReference type="ARBA" id="ARBA00022741"/>
    </source>
</evidence>
<dbReference type="InterPro" id="IPR025110">
    <property type="entry name" value="AMP-bd_C"/>
</dbReference>
<organism evidence="7 8">
    <name type="scientific">Raphidocelis subcapitata</name>
    <dbReference type="NCBI Taxonomy" id="307507"/>
    <lineage>
        <taxon>Eukaryota</taxon>
        <taxon>Viridiplantae</taxon>
        <taxon>Chlorophyta</taxon>
        <taxon>core chlorophytes</taxon>
        <taxon>Chlorophyceae</taxon>
        <taxon>CS clade</taxon>
        <taxon>Sphaeropleales</taxon>
        <taxon>Selenastraceae</taxon>
        <taxon>Raphidocelis</taxon>
    </lineage>
</organism>
<dbReference type="FunFam" id="3.30.300.30:FF:000004">
    <property type="entry name" value="Acetyl-coenzyme A synthetase"/>
    <property type="match status" value="1"/>
</dbReference>
<dbReference type="InterPro" id="IPR042099">
    <property type="entry name" value="ANL_N_sf"/>
</dbReference>
<keyword evidence="3" id="KW-0547">Nucleotide-binding</keyword>
<dbReference type="OrthoDB" id="1706066at2759"/>
<dbReference type="InterPro" id="IPR020845">
    <property type="entry name" value="AMP-binding_CS"/>
</dbReference>
<dbReference type="SUPFAM" id="SSF56801">
    <property type="entry name" value="Acetyl-CoA synthetase-like"/>
    <property type="match status" value="1"/>
</dbReference>
<dbReference type="STRING" id="307507.A0A2V0PL58"/>
<feature type="domain" description="AMP-binding enzyme C-terminal" evidence="6">
    <location>
        <begin position="279"/>
        <end position="357"/>
    </location>
</feature>
<evidence type="ECO:0000259" key="5">
    <source>
        <dbReference type="Pfam" id="PF00501"/>
    </source>
</evidence>
<evidence type="ECO:0000256" key="4">
    <source>
        <dbReference type="ARBA" id="ARBA00022840"/>
    </source>
</evidence>
<dbReference type="Gene3D" id="3.40.50.12780">
    <property type="entry name" value="N-terminal domain of ligase-like"/>
    <property type="match status" value="2"/>
</dbReference>
<dbReference type="Proteomes" id="UP000247498">
    <property type="component" value="Unassembled WGS sequence"/>
</dbReference>
<keyword evidence="8" id="KW-1185">Reference proteome</keyword>
<sequence length="401" mass="43115">MLACARIGAVHSVVFAGFSAESLAQRIQDCSACVVITASGVVRGTKLVGLKALIDAALALAKESGYRGVSRVLVFEKSALPREDTPWTPRRDAWWHDEVPCRPDYCPPVWMDAEDPLFLLYTSGSTGRPKGVAHSLGGYMVHAGAANKYCFDVRQGDVFWCTADCGWVTGHTFLAYGPLLRGATVVVFGSTVDPVLLDSAGREIRGPGEGVLSIRRPWPGMMRTVHGDHARFEQTYFTAFRGLYFTGDGCRRDADGYYWITGRVDDVINVSGHRIGTAEVESALASHPQCAEAAIVSVPHDVKGEAVYAYVVLRDGAAPSKAVRAALLELVRAQIGAFAAPDAIAWAPGLPKTRSGKIMRRVLRQIALGRFDELGDLSGLAEPQVVDLLVAGRRQMAAAGS</sequence>
<evidence type="ECO:0000313" key="7">
    <source>
        <dbReference type="EMBL" id="GBF98763.1"/>
    </source>
</evidence>
<dbReference type="InterPro" id="IPR045851">
    <property type="entry name" value="AMP-bd_C_sf"/>
</dbReference>
<dbReference type="PANTHER" id="PTHR24095:SF14">
    <property type="entry name" value="ACETYL-COENZYME A SYNTHETASE 1"/>
    <property type="match status" value="1"/>
</dbReference>
<reference evidence="7 8" key="1">
    <citation type="journal article" date="2018" name="Sci. Rep.">
        <title>Raphidocelis subcapitata (=Pseudokirchneriella subcapitata) provides an insight into genome evolution and environmental adaptations in the Sphaeropleales.</title>
        <authorList>
            <person name="Suzuki S."/>
            <person name="Yamaguchi H."/>
            <person name="Nakajima N."/>
            <person name="Kawachi M."/>
        </authorList>
    </citation>
    <scope>NUCLEOTIDE SEQUENCE [LARGE SCALE GENOMIC DNA]</scope>
    <source>
        <strain evidence="7 8">NIES-35</strain>
    </source>
</reference>
<evidence type="ECO:0000256" key="1">
    <source>
        <dbReference type="ARBA" id="ARBA00013275"/>
    </source>
</evidence>
<protein>
    <recommendedName>
        <fullName evidence="1">acetate--CoA ligase</fullName>
        <ecNumber evidence="1">6.2.1.1</ecNumber>
    </recommendedName>
</protein>
<dbReference type="Pfam" id="PF00501">
    <property type="entry name" value="AMP-binding"/>
    <property type="match status" value="1"/>
</dbReference>
<dbReference type="PROSITE" id="PS00455">
    <property type="entry name" value="AMP_BINDING"/>
    <property type="match status" value="1"/>
</dbReference>
<evidence type="ECO:0000256" key="2">
    <source>
        <dbReference type="ARBA" id="ARBA00022598"/>
    </source>
</evidence>
<dbReference type="InterPro" id="IPR000873">
    <property type="entry name" value="AMP-dep_synth/lig_dom"/>
</dbReference>
<proteinExistence type="predicted"/>